<evidence type="ECO:0000256" key="4">
    <source>
        <dbReference type="ARBA" id="ARBA00022763"/>
    </source>
</evidence>
<evidence type="ECO:0000256" key="7">
    <source>
        <dbReference type="SAM" id="MobiDB-lite"/>
    </source>
</evidence>
<keyword evidence="6" id="KW-0539">Nucleus</keyword>
<keyword evidence="4" id="KW-0227">DNA damage</keyword>
<dbReference type="EMBL" id="NMUH01003016">
    <property type="protein sequence ID" value="MQM03343.1"/>
    <property type="molecule type" value="Genomic_DNA"/>
</dbReference>
<evidence type="ECO:0000256" key="2">
    <source>
        <dbReference type="ARBA" id="ARBA00022679"/>
    </source>
</evidence>
<evidence type="ECO:0000256" key="6">
    <source>
        <dbReference type="ARBA" id="ARBA00023242"/>
    </source>
</evidence>
<evidence type="ECO:0000256" key="1">
    <source>
        <dbReference type="ARBA" id="ARBA00004123"/>
    </source>
</evidence>
<sequence>MRITHRAGPDSLRFGQIGPIRPALSNPAYNYLSSSNLYMGSFGTKEMESSYCTQSLVGKGEVVNETGKSLDKGVVFTSTHEELVFWIDDYMCSLCGCELPPSFVHERQEHSDYHLAEMLQKEEATNDSILAQKERPAPQPSRAIGSARKKQKSSSKDSRHIPIDLFFERSKKLKGSQQDYGYIQG</sequence>
<gene>
    <name evidence="9" type="ORF">Taro_036122</name>
</gene>
<evidence type="ECO:0000256" key="3">
    <source>
        <dbReference type="ARBA" id="ARBA00022723"/>
    </source>
</evidence>
<evidence type="ECO:0000313" key="10">
    <source>
        <dbReference type="Proteomes" id="UP000652761"/>
    </source>
</evidence>
<keyword evidence="5" id="KW-0234">DNA repair</keyword>
<dbReference type="OrthoDB" id="1747274at2759"/>
<comment type="caution">
    <text evidence="9">The sequence shown here is derived from an EMBL/GenBank/DDBJ whole genome shotgun (WGS) entry which is preliminary data.</text>
</comment>
<evidence type="ECO:0000256" key="5">
    <source>
        <dbReference type="ARBA" id="ARBA00023204"/>
    </source>
</evidence>
<accession>A0A843VWI2</accession>
<keyword evidence="2" id="KW-0808">Transferase</keyword>
<evidence type="ECO:0000259" key="8">
    <source>
        <dbReference type="PROSITE" id="PS51907"/>
    </source>
</evidence>
<reference evidence="9" key="1">
    <citation type="submission" date="2017-07" db="EMBL/GenBank/DDBJ databases">
        <title>Taro Niue Genome Assembly and Annotation.</title>
        <authorList>
            <person name="Atibalentja N."/>
            <person name="Keating K."/>
            <person name="Fields C.J."/>
        </authorList>
    </citation>
    <scope>NUCLEOTIDE SEQUENCE</scope>
    <source>
        <strain evidence="9">Niue_2</strain>
        <tissue evidence="9">Leaf</tissue>
    </source>
</reference>
<name>A0A843VWI2_COLES</name>
<dbReference type="GO" id="GO:0005634">
    <property type="term" value="C:nucleus"/>
    <property type="evidence" value="ECO:0007669"/>
    <property type="project" value="UniProtKB-SubCell"/>
</dbReference>
<dbReference type="GO" id="GO:0016740">
    <property type="term" value="F:transferase activity"/>
    <property type="evidence" value="ECO:0007669"/>
    <property type="project" value="UniProtKB-KW"/>
</dbReference>
<protein>
    <recommendedName>
        <fullName evidence="8">UBZ3-type domain-containing protein</fullName>
    </recommendedName>
</protein>
<comment type="subcellular location">
    <subcellularLocation>
        <location evidence="1">Nucleus</location>
    </subcellularLocation>
</comment>
<feature type="domain" description="UBZ3-type" evidence="8">
    <location>
        <begin position="85"/>
        <end position="122"/>
    </location>
</feature>
<dbReference type="GO" id="GO:0046872">
    <property type="term" value="F:metal ion binding"/>
    <property type="evidence" value="ECO:0007669"/>
    <property type="project" value="UniProtKB-KW"/>
</dbReference>
<evidence type="ECO:0000313" key="9">
    <source>
        <dbReference type="EMBL" id="MQM03343.1"/>
    </source>
</evidence>
<dbReference type="Pfam" id="PF18439">
    <property type="entry name" value="zf_UBZ"/>
    <property type="match status" value="1"/>
</dbReference>
<organism evidence="9 10">
    <name type="scientific">Colocasia esculenta</name>
    <name type="common">Wild taro</name>
    <name type="synonym">Arum esculentum</name>
    <dbReference type="NCBI Taxonomy" id="4460"/>
    <lineage>
        <taxon>Eukaryota</taxon>
        <taxon>Viridiplantae</taxon>
        <taxon>Streptophyta</taxon>
        <taxon>Embryophyta</taxon>
        <taxon>Tracheophyta</taxon>
        <taxon>Spermatophyta</taxon>
        <taxon>Magnoliopsida</taxon>
        <taxon>Liliopsida</taxon>
        <taxon>Araceae</taxon>
        <taxon>Aroideae</taxon>
        <taxon>Colocasieae</taxon>
        <taxon>Colocasia</taxon>
    </lineage>
</organism>
<dbReference type="InterPro" id="IPR041298">
    <property type="entry name" value="UBZ3"/>
</dbReference>
<dbReference type="GO" id="GO:0006281">
    <property type="term" value="P:DNA repair"/>
    <property type="evidence" value="ECO:0007669"/>
    <property type="project" value="UniProtKB-KW"/>
</dbReference>
<feature type="region of interest" description="Disordered" evidence="7">
    <location>
        <begin position="131"/>
        <end position="163"/>
    </location>
</feature>
<feature type="compositionally biased region" description="Basic and acidic residues" evidence="7">
    <location>
        <begin position="154"/>
        <end position="163"/>
    </location>
</feature>
<dbReference type="AlphaFoldDB" id="A0A843VWI2"/>
<keyword evidence="3" id="KW-0479">Metal-binding</keyword>
<proteinExistence type="predicted"/>
<keyword evidence="10" id="KW-1185">Reference proteome</keyword>
<dbReference type="Proteomes" id="UP000652761">
    <property type="component" value="Unassembled WGS sequence"/>
</dbReference>
<dbReference type="PROSITE" id="PS51907">
    <property type="entry name" value="ZF_UBZ3"/>
    <property type="match status" value="1"/>
</dbReference>